<dbReference type="Pfam" id="PF00583">
    <property type="entry name" value="Acetyltransf_1"/>
    <property type="match status" value="1"/>
</dbReference>
<evidence type="ECO:0000313" key="2">
    <source>
        <dbReference type="EMBL" id="SHH89709.1"/>
    </source>
</evidence>
<evidence type="ECO:0000313" key="3">
    <source>
        <dbReference type="Proteomes" id="UP000184241"/>
    </source>
</evidence>
<gene>
    <name evidence="2" type="ORF">SAMN02745941_01201</name>
</gene>
<dbReference type="AlphaFoldDB" id="A0A1M5WQD0"/>
<dbReference type="GO" id="GO:0005840">
    <property type="term" value="C:ribosome"/>
    <property type="evidence" value="ECO:0007669"/>
    <property type="project" value="UniProtKB-KW"/>
</dbReference>
<organism evidence="2 3">
    <name type="scientific">Clostridium intestinale DSM 6191</name>
    <dbReference type="NCBI Taxonomy" id="1121320"/>
    <lineage>
        <taxon>Bacteria</taxon>
        <taxon>Bacillati</taxon>
        <taxon>Bacillota</taxon>
        <taxon>Clostridia</taxon>
        <taxon>Eubacteriales</taxon>
        <taxon>Clostridiaceae</taxon>
        <taxon>Clostridium</taxon>
    </lineage>
</organism>
<sequence length="176" mass="20166">MEYYLRNGKAVVIRKPVVEDAEEIISVISTADKETLFLARNPGEFSPTVEEEKNLIAGLENSNRTWFIAEYDKKIVGQCSIGFVNGYQRYRHRASVAFVILEEYCNIGIGGKMMEECLKWCKDNKITQIELDVVATNKRALTMYQSFGFEIVGTIPNALRYSDGKYTDEYNMVKFL</sequence>
<keyword evidence="2" id="KW-0687">Ribonucleoprotein</keyword>
<dbReference type="Proteomes" id="UP000184241">
    <property type="component" value="Unassembled WGS sequence"/>
</dbReference>
<dbReference type="RefSeq" id="WP_175550864.1">
    <property type="nucleotide sequence ID" value="NZ_FQXU01000004.1"/>
</dbReference>
<name>A0A1M5WQD0_9CLOT</name>
<dbReference type="EMBL" id="FQXU01000004">
    <property type="protein sequence ID" value="SHH89709.1"/>
    <property type="molecule type" value="Genomic_DNA"/>
</dbReference>
<dbReference type="InterPro" id="IPR000182">
    <property type="entry name" value="GNAT_dom"/>
</dbReference>
<keyword evidence="2" id="KW-0689">Ribosomal protein</keyword>
<dbReference type="InterPro" id="IPR016181">
    <property type="entry name" value="Acyl_CoA_acyltransferase"/>
</dbReference>
<dbReference type="PROSITE" id="PS51186">
    <property type="entry name" value="GNAT"/>
    <property type="match status" value="1"/>
</dbReference>
<dbReference type="SUPFAM" id="SSF55729">
    <property type="entry name" value="Acyl-CoA N-acyltransferases (Nat)"/>
    <property type="match status" value="1"/>
</dbReference>
<reference evidence="2 3" key="1">
    <citation type="submission" date="2016-11" db="EMBL/GenBank/DDBJ databases">
        <authorList>
            <person name="Jaros S."/>
            <person name="Januszkiewicz K."/>
            <person name="Wedrychowicz H."/>
        </authorList>
    </citation>
    <scope>NUCLEOTIDE SEQUENCE [LARGE SCALE GENOMIC DNA]</scope>
    <source>
        <strain evidence="2 3">DSM 6191</strain>
    </source>
</reference>
<accession>A0A1M5WQD0</accession>
<evidence type="ECO:0000259" key="1">
    <source>
        <dbReference type="PROSITE" id="PS51186"/>
    </source>
</evidence>
<dbReference type="CDD" id="cd04301">
    <property type="entry name" value="NAT_SF"/>
    <property type="match status" value="1"/>
</dbReference>
<dbReference type="PANTHER" id="PTHR43072">
    <property type="entry name" value="N-ACETYLTRANSFERASE"/>
    <property type="match status" value="1"/>
</dbReference>
<feature type="domain" description="N-acetyltransferase" evidence="1">
    <location>
        <begin position="11"/>
        <end position="176"/>
    </location>
</feature>
<protein>
    <submittedName>
        <fullName evidence="2">Ribosomal protein S18 acetylase RimI</fullName>
    </submittedName>
</protein>
<proteinExistence type="predicted"/>
<dbReference type="Gene3D" id="3.40.630.30">
    <property type="match status" value="1"/>
</dbReference>
<dbReference type="GO" id="GO:0016747">
    <property type="term" value="F:acyltransferase activity, transferring groups other than amino-acyl groups"/>
    <property type="evidence" value="ECO:0007669"/>
    <property type="project" value="InterPro"/>
</dbReference>